<keyword evidence="2" id="KW-0472">Membrane</keyword>
<name>A0A2P2Q301_RHIMU</name>
<dbReference type="PANTHER" id="PTHR33133:SF21">
    <property type="entry name" value="TRANSMEMBRANE PROTEIN"/>
    <property type="match status" value="1"/>
</dbReference>
<keyword evidence="2" id="KW-1133">Transmembrane helix</keyword>
<feature type="transmembrane region" description="Helical" evidence="2">
    <location>
        <begin position="285"/>
        <end position="307"/>
    </location>
</feature>
<proteinExistence type="predicted"/>
<feature type="transmembrane region" description="Helical" evidence="2">
    <location>
        <begin position="106"/>
        <end position="130"/>
    </location>
</feature>
<dbReference type="PANTHER" id="PTHR33133">
    <property type="entry name" value="OS08G0107100 PROTEIN-RELATED"/>
    <property type="match status" value="1"/>
</dbReference>
<feature type="transmembrane region" description="Helical" evidence="2">
    <location>
        <begin position="236"/>
        <end position="254"/>
    </location>
</feature>
<sequence length="329" mass="36525">MPEQEAGAAAVSHDQKQKPSPSSTSCLKTLLESLKIFPRNKQVFFSIFALLALPLSFLLFSLSVLSYPIKSQILSLESLAALSRTRFEARHVWKESRDGALFLLRLKLLCFLPTYVFSLLAAITSVVSAVSVHEGRPLTLKAAFSAVRSTWSRPFATSIFIYFVLFLYSGVPLTLDAIVGSRTSPVLRLLVWFIEAGVEIYIMAVLGMGLVVSIVERRVGWDAVRVGSDLMEGRRVCGWLLSGMMSAAMGWIGWNMEETVRDGGDSSRSWKWTAVMVAEEGWTSFGLVALYGAMVVWGFVVTAVFYCHCRERHVVREDDVEGENINCVS</sequence>
<dbReference type="AlphaFoldDB" id="A0A2P2Q301"/>
<protein>
    <recommendedName>
        <fullName evidence="4">Transmembrane protein</fullName>
    </recommendedName>
</protein>
<dbReference type="EMBL" id="GGEC01080815">
    <property type="protein sequence ID" value="MBX61299.1"/>
    <property type="molecule type" value="Transcribed_RNA"/>
</dbReference>
<accession>A0A2P2Q301</accession>
<evidence type="ECO:0000313" key="3">
    <source>
        <dbReference type="EMBL" id="MBX61299.1"/>
    </source>
</evidence>
<keyword evidence="2" id="KW-0812">Transmembrane</keyword>
<feature type="transmembrane region" description="Helical" evidence="2">
    <location>
        <begin position="43"/>
        <end position="69"/>
    </location>
</feature>
<feature type="transmembrane region" description="Helical" evidence="2">
    <location>
        <begin position="151"/>
        <end position="169"/>
    </location>
</feature>
<evidence type="ECO:0008006" key="4">
    <source>
        <dbReference type="Google" id="ProtNLM"/>
    </source>
</evidence>
<evidence type="ECO:0000256" key="2">
    <source>
        <dbReference type="SAM" id="Phobius"/>
    </source>
</evidence>
<feature type="region of interest" description="Disordered" evidence="1">
    <location>
        <begin position="1"/>
        <end position="23"/>
    </location>
</feature>
<feature type="transmembrane region" description="Helical" evidence="2">
    <location>
        <begin position="189"/>
        <end position="215"/>
    </location>
</feature>
<evidence type="ECO:0000256" key="1">
    <source>
        <dbReference type="SAM" id="MobiDB-lite"/>
    </source>
</evidence>
<reference evidence="3" key="1">
    <citation type="submission" date="2018-02" db="EMBL/GenBank/DDBJ databases">
        <title>Rhizophora mucronata_Transcriptome.</title>
        <authorList>
            <person name="Meera S.P."/>
            <person name="Sreeshan A."/>
            <person name="Augustine A."/>
        </authorList>
    </citation>
    <scope>NUCLEOTIDE SEQUENCE</scope>
    <source>
        <tissue evidence="3">Leaf</tissue>
    </source>
</reference>
<organism evidence="3">
    <name type="scientific">Rhizophora mucronata</name>
    <name type="common">Asiatic mangrove</name>
    <dbReference type="NCBI Taxonomy" id="61149"/>
    <lineage>
        <taxon>Eukaryota</taxon>
        <taxon>Viridiplantae</taxon>
        <taxon>Streptophyta</taxon>
        <taxon>Embryophyta</taxon>
        <taxon>Tracheophyta</taxon>
        <taxon>Spermatophyta</taxon>
        <taxon>Magnoliopsida</taxon>
        <taxon>eudicotyledons</taxon>
        <taxon>Gunneridae</taxon>
        <taxon>Pentapetalae</taxon>
        <taxon>rosids</taxon>
        <taxon>fabids</taxon>
        <taxon>Malpighiales</taxon>
        <taxon>Rhizophoraceae</taxon>
        <taxon>Rhizophora</taxon>
    </lineage>
</organism>